<protein>
    <submittedName>
        <fullName evidence="2">DNA-3-methyladenine glycosylase I</fullName>
    </submittedName>
</protein>
<proteinExistence type="predicted"/>
<reference evidence="2 3" key="1">
    <citation type="journal article" date="2023" name="Microbiol. Spectr.">
        <title>Symbiosis of Carpenter Bees with Uncharacterized Lactic Acid Bacteria Showing NAD Auxotrophy.</title>
        <authorList>
            <person name="Kawasaki S."/>
            <person name="Ozawa K."/>
            <person name="Mori T."/>
            <person name="Yamamoto A."/>
            <person name="Ito M."/>
            <person name="Ohkuma M."/>
            <person name="Sakamoto M."/>
            <person name="Matsutani M."/>
        </authorList>
    </citation>
    <scope>NUCLEOTIDE SEQUENCE [LARGE SCALE GENOMIC DNA]</scope>
    <source>
        <strain evidence="2 3">KimC2</strain>
    </source>
</reference>
<evidence type="ECO:0000256" key="1">
    <source>
        <dbReference type="PIRSR" id="PIRSR605019-1"/>
    </source>
</evidence>
<dbReference type="InterPro" id="IPR005019">
    <property type="entry name" value="Adenine_glyco"/>
</dbReference>
<feature type="binding site" evidence="1">
    <location>
        <position position="7"/>
    </location>
    <ligand>
        <name>Zn(2+)</name>
        <dbReference type="ChEBI" id="CHEBI:29105"/>
    </ligand>
</feature>
<dbReference type="Proteomes" id="UP001321804">
    <property type="component" value="Chromosome"/>
</dbReference>
<dbReference type="Gene3D" id="1.10.340.30">
    <property type="entry name" value="Hypothetical protein, domain 2"/>
    <property type="match status" value="1"/>
</dbReference>
<organism evidence="2 3">
    <name type="scientific">Xylocopilactobacillus apis</name>
    <dbReference type="NCBI Taxonomy" id="2932183"/>
    <lineage>
        <taxon>Bacteria</taxon>
        <taxon>Bacillati</taxon>
        <taxon>Bacillota</taxon>
        <taxon>Bacilli</taxon>
        <taxon>Lactobacillales</taxon>
        <taxon>Lactobacillaceae</taxon>
        <taxon>Xylocopilactobacillus</taxon>
    </lineage>
</organism>
<dbReference type="PANTHER" id="PTHR30037">
    <property type="entry name" value="DNA-3-METHYLADENINE GLYCOSYLASE 1"/>
    <property type="match status" value="1"/>
</dbReference>
<dbReference type="GO" id="GO:0008725">
    <property type="term" value="F:DNA-3-methyladenine glycosylase activity"/>
    <property type="evidence" value="ECO:0007669"/>
    <property type="project" value="InterPro"/>
</dbReference>
<dbReference type="PANTHER" id="PTHR30037:SF4">
    <property type="entry name" value="DNA-3-METHYLADENINE GLYCOSYLASE I"/>
    <property type="match status" value="1"/>
</dbReference>
<dbReference type="InterPro" id="IPR052891">
    <property type="entry name" value="DNA-3mA_glycosylase"/>
</dbReference>
<keyword evidence="1" id="KW-0479">Metal-binding</keyword>
<dbReference type="GO" id="GO:0006284">
    <property type="term" value="P:base-excision repair"/>
    <property type="evidence" value="ECO:0007669"/>
    <property type="project" value="InterPro"/>
</dbReference>
<dbReference type="KEGG" id="xak:KIMC2_17810"/>
<dbReference type="SUPFAM" id="SSF48150">
    <property type="entry name" value="DNA-glycosylase"/>
    <property type="match status" value="1"/>
</dbReference>
<dbReference type="GO" id="GO:0046872">
    <property type="term" value="F:metal ion binding"/>
    <property type="evidence" value="ECO:0007669"/>
    <property type="project" value="UniProtKB-KW"/>
</dbReference>
<dbReference type="EMBL" id="AP026801">
    <property type="protein sequence ID" value="BDR57219.1"/>
    <property type="molecule type" value="Genomic_DNA"/>
</dbReference>
<dbReference type="Pfam" id="PF03352">
    <property type="entry name" value="Adenine_glyco"/>
    <property type="match status" value="1"/>
</dbReference>
<dbReference type="InterPro" id="IPR011257">
    <property type="entry name" value="DNA_glycosylase"/>
</dbReference>
<keyword evidence="1" id="KW-0862">Zinc</keyword>
<keyword evidence="3" id="KW-1185">Reference proteome</keyword>
<feature type="binding site" evidence="1">
    <location>
        <position position="185"/>
    </location>
    <ligand>
        <name>Zn(2+)</name>
        <dbReference type="ChEBI" id="CHEBI:29105"/>
    </ligand>
</feature>
<dbReference type="RefSeq" id="WP_317696119.1">
    <property type="nucleotide sequence ID" value="NZ_AP026801.1"/>
</dbReference>
<evidence type="ECO:0000313" key="2">
    <source>
        <dbReference type="EMBL" id="BDR57219.1"/>
    </source>
</evidence>
<name>A0AAU9D0M3_9LACO</name>
<sequence length="194" mass="22740">MPKIKRCQWVKNLAPDNIEIKYHDEEWGVPVHDDQKIFEMLTLEMFQAGLSWQTILVKRANFQKAFNNFDYHEIASFDQAKIDKLMQDAGIVRNRQKITAAINNAKQFLQIQKEFKSFDNYIWHFTNYQTIDHQIDVNNPVPAKDELSIKISNDLKKRGFKFVGPVIVYSFIQSIGIINDHEVSCDFHDSTTQD</sequence>
<evidence type="ECO:0000313" key="3">
    <source>
        <dbReference type="Proteomes" id="UP001321804"/>
    </source>
</evidence>
<dbReference type="AlphaFoldDB" id="A0AAU9D0M3"/>
<feature type="binding site" evidence="1">
    <location>
        <position position="23"/>
    </location>
    <ligand>
        <name>Zn(2+)</name>
        <dbReference type="ChEBI" id="CHEBI:29105"/>
    </ligand>
</feature>
<feature type="binding site" evidence="1">
    <location>
        <position position="181"/>
    </location>
    <ligand>
        <name>Zn(2+)</name>
        <dbReference type="ChEBI" id="CHEBI:29105"/>
    </ligand>
</feature>
<accession>A0AAU9D0M3</accession>
<gene>
    <name evidence="2" type="primary">tagI</name>
    <name evidence="2" type="ORF">KIMC2_17810</name>
</gene>